<keyword evidence="2" id="KW-1185">Reference proteome</keyword>
<accession>A7SU40</accession>
<evidence type="ECO:0000313" key="2">
    <source>
        <dbReference type="Proteomes" id="UP000001593"/>
    </source>
</evidence>
<dbReference type="InParanoid" id="A7SU40"/>
<dbReference type="OMA" id="WHASGRK"/>
<gene>
    <name evidence="1" type="ORF">NEMVEDRAFT_v1g247415</name>
</gene>
<dbReference type="KEGG" id="nve:5503919"/>
<name>A7SU40_NEMVE</name>
<dbReference type="AlphaFoldDB" id="A7SU40"/>
<proteinExistence type="predicted"/>
<reference evidence="1 2" key="1">
    <citation type="journal article" date="2007" name="Science">
        <title>Sea anemone genome reveals ancestral eumetazoan gene repertoire and genomic organization.</title>
        <authorList>
            <person name="Putnam N.H."/>
            <person name="Srivastava M."/>
            <person name="Hellsten U."/>
            <person name="Dirks B."/>
            <person name="Chapman J."/>
            <person name="Salamov A."/>
            <person name="Terry A."/>
            <person name="Shapiro H."/>
            <person name="Lindquist E."/>
            <person name="Kapitonov V.V."/>
            <person name="Jurka J."/>
            <person name="Genikhovich G."/>
            <person name="Grigoriev I.V."/>
            <person name="Lucas S.M."/>
            <person name="Steele R.E."/>
            <person name="Finnerty J.R."/>
            <person name="Technau U."/>
            <person name="Martindale M.Q."/>
            <person name="Rokhsar D.S."/>
        </authorList>
    </citation>
    <scope>NUCLEOTIDE SEQUENCE [LARGE SCALE GENOMIC DNA]</scope>
    <source>
        <strain evidence="2">CH2 X CH6</strain>
    </source>
</reference>
<dbReference type="Proteomes" id="UP000001593">
    <property type="component" value="Unassembled WGS sequence"/>
</dbReference>
<dbReference type="EMBL" id="DS469807">
    <property type="protein sequence ID" value="EDO32772.1"/>
    <property type="molecule type" value="Genomic_DNA"/>
</dbReference>
<protein>
    <submittedName>
        <fullName evidence="1">Uncharacterized protein</fullName>
    </submittedName>
</protein>
<sequence>MAKRTTLKRVVLLYTEDQADRAEKLRTVLESESDGDIEIRDLMDVEIGKLSLEDELRGCDSIVLICSPLATELIDNENSSVFIAVNGRKVTFDGRVINKVFRDGNGNMRERLIPVSFVDLPKVWHASGRKGRKGPICFGAELGKLTERMLEGDVLQSLMAVIRGKKTK</sequence>
<dbReference type="HOGENOM" id="CLU_1588422_0_0_1"/>
<evidence type="ECO:0000313" key="1">
    <source>
        <dbReference type="EMBL" id="EDO32772.1"/>
    </source>
</evidence>
<organism evidence="1 2">
    <name type="scientific">Nematostella vectensis</name>
    <name type="common">Starlet sea anemone</name>
    <dbReference type="NCBI Taxonomy" id="45351"/>
    <lineage>
        <taxon>Eukaryota</taxon>
        <taxon>Metazoa</taxon>
        <taxon>Cnidaria</taxon>
        <taxon>Anthozoa</taxon>
        <taxon>Hexacorallia</taxon>
        <taxon>Actiniaria</taxon>
        <taxon>Edwardsiidae</taxon>
        <taxon>Nematostella</taxon>
    </lineage>
</organism>